<dbReference type="Pfam" id="PF00990">
    <property type="entry name" value="GGDEF"/>
    <property type="match status" value="1"/>
</dbReference>
<feature type="region of interest" description="Disordered" evidence="4">
    <location>
        <begin position="1"/>
        <end position="20"/>
    </location>
</feature>
<feature type="transmembrane region" description="Helical" evidence="5">
    <location>
        <begin position="158"/>
        <end position="175"/>
    </location>
</feature>
<dbReference type="SMART" id="SM00267">
    <property type="entry name" value="GGDEF"/>
    <property type="match status" value="1"/>
</dbReference>
<dbReference type="Proteomes" id="UP000000238">
    <property type="component" value="Chromosome"/>
</dbReference>
<dbReference type="OrthoDB" id="9812260at2"/>
<evidence type="ECO:0000256" key="1">
    <source>
        <dbReference type="ARBA" id="ARBA00001946"/>
    </source>
</evidence>
<dbReference type="GO" id="GO:0005886">
    <property type="term" value="C:plasma membrane"/>
    <property type="evidence" value="ECO:0007669"/>
    <property type="project" value="TreeGrafter"/>
</dbReference>
<keyword evidence="8" id="KW-1185">Reference proteome</keyword>
<comment type="catalytic activity">
    <reaction evidence="3">
        <text>2 GTP = 3',3'-c-di-GMP + 2 diphosphate</text>
        <dbReference type="Rhea" id="RHEA:24898"/>
        <dbReference type="ChEBI" id="CHEBI:33019"/>
        <dbReference type="ChEBI" id="CHEBI:37565"/>
        <dbReference type="ChEBI" id="CHEBI:58805"/>
        <dbReference type="EC" id="2.7.7.65"/>
    </reaction>
</comment>
<dbReference type="GO" id="GO:1902201">
    <property type="term" value="P:negative regulation of bacterial-type flagellum-dependent cell motility"/>
    <property type="evidence" value="ECO:0007669"/>
    <property type="project" value="TreeGrafter"/>
</dbReference>
<keyword evidence="5" id="KW-0812">Transmembrane</keyword>
<evidence type="ECO:0000313" key="7">
    <source>
        <dbReference type="EMBL" id="ABC27407.1"/>
    </source>
</evidence>
<dbReference type="GO" id="GO:0052621">
    <property type="term" value="F:diguanylate cyclase activity"/>
    <property type="evidence" value="ECO:0007669"/>
    <property type="project" value="UniProtKB-EC"/>
</dbReference>
<protein>
    <recommendedName>
        <fullName evidence="2">diguanylate cyclase</fullName>
        <ecNumber evidence="2">2.7.7.65</ecNumber>
    </recommendedName>
</protein>
<evidence type="ECO:0000256" key="4">
    <source>
        <dbReference type="SAM" id="MobiDB-lite"/>
    </source>
</evidence>
<dbReference type="InterPro" id="IPR043128">
    <property type="entry name" value="Rev_trsase/Diguanyl_cyclase"/>
</dbReference>
<evidence type="ECO:0000256" key="2">
    <source>
        <dbReference type="ARBA" id="ARBA00012528"/>
    </source>
</evidence>
<evidence type="ECO:0000313" key="8">
    <source>
        <dbReference type="Proteomes" id="UP000000238"/>
    </source>
</evidence>
<feature type="transmembrane region" description="Helical" evidence="5">
    <location>
        <begin position="64"/>
        <end position="83"/>
    </location>
</feature>
<dbReference type="eggNOG" id="COG3706">
    <property type="taxonomic scope" value="Bacteria"/>
</dbReference>
<dbReference type="PROSITE" id="PS50887">
    <property type="entry name" value="GGDEF"/>
    <property type="match status" value="1"/>
</dbReference>
<dbReference type="FunFam" id="3.30.70.270:FF:000001">
    <property type="entry name" value="Diguanylate cyclase domain protein"/>
    <property type="match status" value="1"/>
</dbReference>
<keyword evidence="5" id="KW-1133">Transmembrane helix</keyword>
<dbReference type="InterPro" id="IPR000160">
    <property type="entry name" value="GGDEF_dom"/>
</dbReference>
<dbReference type="RefSeq" id="WP_011394484.1">
    <property type="nucleotide sequence ID" value="NC_007645.1"/>
</dbReference>
<comment type="cofactor">
    <cofactor evidence="1">
        <name>Mg(2+)</name>
        <dbReference type="ChEBI" id="CHEBI:18420"/>
    </cofactor>
</comment>
<feature type="transmembrane region" description="Helical" evidence="5">
    <location>
        <begin position="40"/>
        <end position="58"/>
    </location>
</feature>
<evidence type="ECO:0000256" key="3">
    <source>
        <dbReference type="ARBA" id="ARBA00034247"/>
    </source>
</evidence>
<reference evidence="7 8" key="1">
    <citation type="journal article" date="2005" name="Nucleic Acids Res.">
        <title>Genomic blueprint of Hahella chejuensis, a marine microbe producing an algicidal agent.</title>
        <authorList>
            <person name="Jeong H."/>
            <person name="Yim J.H."/>
            <person name="Lee C."/>
            <person name="Choi S.-H."/>
            <person name="Park Y.K."/>
            <person name="Yoon S.H."/>
            <person name="Hur C.-G."/>
            <person name="Kang H.-Y."/>
            <person name="Kim D."/>
            <person name="Lee H.H."/>
            <person name="Park K.H."/>
            <person name="Park S.-H."/>
            <person name="Park H.-S."/>
            <person name="Lee H.K."/>
            <person name="Oh T.K."/>
            <person name="Kim J.F."/>
        </authorList>
    </citation>
    <scope>NUCLEOTIDE SEQUENCE [LARGE SCALE GENOMIC DNA]</scope>
    <source>
        <strain evidence="7 8">KCTC 2396</strain>
    </source>
</reference>
<feature type="transmembrane region" description="Helical" evidence="5">
    <location>
        <begin position="103"/>
        <end position="124"/>
    </location>
</feature>
<dbReference type="KEGG" id="hch:HCH_00500"/>
<dbReference type="STRING" id="349521.HCH_00500"/>
<gene>
    <name evidence="7" type="ordered locus">HCH_00500</name>
</gene>
<feature type="domain" description="GGDEF" evidence="6">
    <location>
        <begin position="255"/>
        <end position="390"/>
    </location>
</feature>
<feature type="transmembrane region" description="Helical" evidence="5">
    <location>
        <begin position="130"/>
        <end position="151"/>
    </location>
</feature>
<evidence type="ECO:0000259" key="6">
    <source>
        <dbReference type="PROSITE" id="PS50887"/>
    </source>
</evidence>
<sequence>MRGFAFHRNSPNKRDLPPALRDELEQQRKRDLANRQRPGILFYPATWVFISAAIMFSSPTPEKSLWLAYAALLIFAVSSYRYYAMHQFMRKLESGREASYTPLLLGAGFSASLWGGVAALSVLPTPFAPHFPLFLTCTLGLCAGGAASLAILGRMVNLFIICLLAPMTLALFSAYSTQPGVIGFLLISFGLGMSWISTLPRHEYEVAVLSIIKLSQQANYLTELTIQDGLTGVKNRRYFDQILSADLRRASRLNYPISLLLIDIDHFKRVNDRYGHLIGDECLVQTAQTLMRQLQRNSDVLARYGGEEFGIILPGVDAEEAAALAEKLRSAVAACAVWNLSDPVSVTISIGGVSGVPKETMTPKQLLELADKALYQAKSYGRNCVFWSSLEGVLTPVDSEKGAQC</sequence>
<dbReference type="PANTHER" id="PTHR45138">
    <property type="entry name" value="REGULATORY COMPONENTS OF SENSORY TRANSDUCTION SYSTEM"/>
    <property type="match status" value="1"/>
</dbReference>
<dbReference type="InterPro" id="IPR029787">
    <property type="entry name" value="Nucleotide_cyclase"/>
</dbReference>
<dbReference type="EC" id="2.7.7.65" evidence="2"/>
<dbReference type="Gene3D" id="3.30.70.270">
    <property type="match status" value="1"/>
</dbReference>
<dbReference type="AlphaFoldDB" id="Q2SPL7"/>
<dbReference type="EMBL" id="CP000155">
    <property type="protein sequence ID" value="ABC27407.1"/>
    <property type="molecule type" value="Genomic_DNA"/>
</dbReference>
<organism evidence="7 8">
    <name type="scientific">Hahella chejuensis (strain KCTC 2396)</name>
    <dbReference type="NCBI Taxonomy" id="349521"/>
    <lineage>
        <taxon>Bacteria</taxon>
        <taxon>Pseudomonadati</taxon>
        <taxon>Pseudomonadota</taxon>
        <taxon>Gammaproteobacteria</taxon>
        <taxon>Oceanospirillales</taxon>
        <taxon>Hahellaceae</taxon>
        <taxon>Hahella</taxon>
    </lineage>
</organism>
<proteinExistence type="predicted"/>
<evidence type="ECO:0000256" key="5">
    <source>
        <dbReference type="SAM" id="Phobius"/>
    </source>
</evidence>
<dbReference type="NCBIfam" id="TIGR00254">
    <property type="entry name" value="GGDEF"/>
    <property type="match status" value="1"/>
</dbReference>
<name>Q2SPL7_HAHCH</name>
<keyword evidence="5" id="KW-0472">Membrane</keyword>
<dbReference type="SUPFAM" id="SSF55073">
    <property type="entry name" value="Nucleotide cyclase"/>
    <property type="match status" value="1"/>
</dbReference>
<dbReference type="CDD" id="cd01949">
    <property type="entry name" value="GGDEF"/>
    <property type="match status" value="1"/>
</dbReference>
<dbReference type="InterPro" id="IPR050469">
    <property type="entry name" value="Diguanylate_Cyclase"/>
</dbReference>
<accession>Q2SPL7</accession>
<dbReference type="GO" id="GO:0043709">
    <property type="term" value="P:cell adhesion involved in single-species biofilm formation"/>
    <property type="evidence" value="ECO:0007669"/>
    <property type="project" value="TreeGrafter"/>
</dbReference>
<dbReference type="PANTHER" id="PTHR45138:SF9">
    <property type="entry name" value="DIGUANYLATE CYCLASE DGCM-RELATED"/>
    <property type="match status" value="1"/>
</dbReference>
<dbReference type="HOGENOM" id="CLU_000445_11_2_6"/>